<proteinExistence type="predicted"/>
<comment type="caution">
    <text evidence="4">The sequence shown here is derived from an EMBL/GenBank/DDBJ whole genome shotgun (WGS) entry which is preliminary data.</text>
</comment>
<evidence type="ECO:0000259" key="2">
    <source>
        <dbReference type="Pfam" id="PF00078"/>
    </source>
</evidence>
<dbReference type="AlphaFoldDB" id="A0AAD9PTH0"/>
<dbReference type="InterPro" id="IPR043502">
    <property type="entry name" value="DNA/RNA_pol_sf"/>
</dbReference>
<dbReference type="Proteomes" id="UP001249851">
    <property type="component" value="Unassembled WGS sequence"/>
</dbReference>
<dbReference type="Gene3D" id="3.30.70.270">
    <property type="match status" value="1"/>
</dbReference>
<keyword evidence="1" id="KW-0511">Multifunctional enzyme</keyword>
<gene>
    <name evidence="4" type="ORF">P5673_030941</name>
</gene>
<dbReference type="InterPro" id="IPR050951">
    <property type="entry name" value="Retrovirus_Pol_polyprotein"/>
</dbReference>
<name>A0AAD9PTH0_ACRCE</name>
<dbReference type="Pfam" id="PF00078">
    <property type="entry name" value="RVT_1"/>
    <property type="match status" value="1"/>
</dbReference>
<evidence type="ECO:0000256" key="1">
    <source>
        <dbReference type="ARBA" id="ARBA00023268"/>
    </source>
</evidence>
<dbReference type="SUPFAM" id="SSF56672">
    <property type="entry name" value="DNA/RNA polymerases"/>
    <property type="match status" value="1"/>
</dbReference>
<dbReference type="InterPro" id="IPR041577">
    <property type="entry name" value="RT_RNaseH_2"/>
</dbReference>
<reference evidence="4" key="2">
    <citation type="journal article" date="2023" name="Science">
        <title>Genomic signatures of disease resistance in endangered staghorn corals.</title>
        <authorList>
            <person name="Vollmer S.V."/>
            <person name="Selwyn J.D."/>
            <person name="Despard B.A."/>
            <person name="Roesel C.L."/>
        </authorList>
    </citation>
    <scope>NUCLEOTIDE SEQUENCE</scope>
    <source>
        <strain evidence="4">K2</strain>
    </source>
</reference>
<evidence type="ECO:0000259" key="3">
    <source>
        <dbReference type="Pfam" id="PF17919"/>
    </source>
</evidence>
<keyword evidence="5" id="KW-1185">Reference proteome</keyword>
<evidence type="ECO:0000313" key="4">
    <source>
        <dbReference type="EMBL" id="KAK2548797.1"/>
    </source>
</evidence>
<feature type="domain" description="Reverse transcriptase" evidence="2">
    <location>
        <begin position="167"/>
        <end position="254"/>
    </location>
</feature>
<dbReference type="InterPro" id="IPR043128">
    <property type="entry name" value="Rev_trsase/Diguanyl_cyclase"/>
</dbReference>
<dbReference type="InterPro" id="IPR000477">
    <property type="entry name" value="RT_dom"/>
</dbReference>
<feature type="domain" description="Reverse transcriptase/retrotransposon-derived protein RNase H-like" evidence="3">
    <location>
        <begin position="300"/>
        <end position="383"/>
    </location>
</feature>
<dbReference type="CDD" id="cd01647">
    <property type="entry name" value="RT_LTR"/>
    <property type="match status" value="1"/>
</dbReference>
<protein>
    <submittedName>
        <fullName evidence="4">Enzymatic polyprotein</fullName>
    </submittedName>
</protein>
<dbReference type="PANTHER" id="PTHR37984:SF5">
    <property type="entry name" value="PROTEIN NYNRIN-LIKE"/>
    <property type="match status" value="1"/>
</dbReference>
<accession>A0AAD9PTH0</accession>
<organism evidence="4 5">
    <name type="scientific">Acropora cervicornis</name>
    <name type="common">Staghorn coral</name>
    <dbReference type="NCBI Taxonomy" id="6130"/>
    <lineage>
        <taxon>Eukaryota</taxon>
        <taxon>Metazoa</taxon>
        <taxon>Cnidaria</taxon>
        <taxon>Anthozoa</taxon>
        <taxon>Hexacorallia</taxon>
        <taxon>Scleractinia</taxon>
        <taxon>Astrocoeniina</taxon>
        <taxon>Acroporidae</taxon>
        <taxon>Acropora</taxon>
    </lineage>
</organism>
<dbReference type="Gene3D" id="3.10.10.10">
    <property type="entry name" value="HIV Type 1 Reverse Transcriptase, subunit A, domain 1"/>
    <property type="match status" value="1"/>
</dbReference>
<evidence type="ECO:0000313" key="5">
    <source>
        <dbReference type="Proteomes" id="UP001249851"/>
    </source>
</evidence>
<reference evidence="4" key="1">
    <citation type="journal article" date="2023" name="G3 (Bethesda)">
        <title>Whole genome assembly and annotation of the endangered Caribbean coral Acropora cervicornis.</title>
        <authorList>
            <person name="Selwyn J.D."/>
            <person name="Vollmer S.V."/>
        </authorList>
    </citation>
    <scope>NUCLEOTIDE SEQUENCE</scope>
    <source>
        <strain evidence="4">K2</strain>
    </source>
</reference>
<dbReference type="PANTHER" id="PTHR37984">
    <property type="entry name" value="PROTEIN CBG26694"/>
    <property type="match status" value="1"/>
</dbReference>
<dbReference type="Pfam" id="PF17919">
    <property type="entry name" value="RT_RNaseH_2"/>
    <property type="match status" value="1"/>
</dbReference>
<sequence length="384" mass="43565">MKINCNFCGYQHERSREKCPTWGKTCDNCKGRNNFKSNCKKVHAVAQFQNGIEDFDDQWLMAANYKEESINASLTVNEHDVSFQLDSASNVKTICQNHVRKHQVSPTTVRLNMWNKTNMKPLGEIVLMVVNPRTRAKSEVKFVVVPNGFTNLLGLKTIQELAGALLPVFDDALPKLKDAKVFSKLDVREAHWHVRLDEESSKLTTMITPLGRSWWKRLPFGLKVSSEIFQRKLDEALGSLDGVLIVVDDIVLAGCCQTMEPAQIDNQQKLTKTLKRFLPDLAETYEPIRAITRKNTPFVWSMECENAFDTLKRNLSQSPCLAHFDVSKEVVIQVDRSKHGIGAVLLEEGRPVEYASRALTPSERNWAQIGKEALSVLFGLERFD</sequence>
<dbReference type="EMBL" id="JARQWQ010000138">
    <property type="protein sequence ID" value="KAK2548797.1"/>
    <property type="molecule type" value="Genomic_DNA"/>
</dbReference>